<dbReference type="Gene3D" id="3.40.50.12780">
    <property type="entry name" value="N-terminal domain of ligase-like"/>
    <property type="match status" value="2"/>
</dbReference>
<dbReference type="GO" id="GO:0006633">
    <property type="term" value="P:fatty acid biosynthetic process"/>
    <property type="evidence" value="ECO:0007669"/>
    <property type="project" value="InterPro"/>
</dbReference>
<feature type="domain" description="Carrier" evidence="7">
    <location>
        <begin position="487"/>
        <end position="562"/>
    </location>
</feature>
<dbReference type="SMART" id="SM00825">
    <property type="entry name" value="PKS_KS"/>
    <property type="match status" value="1"/>
</dbReference>
<dbReference type="InterPro" id="IPR010071">
    <property type="entry name" value="AA_adenyl_dom"/>
</dbReference>
<dbReference type="EMBL" id="FZNN01000023">
    <property type="protein sequence ID" value="SNR77748.1"/>
    <property type="molecule type" value="Genomic_DNA"/>
</dbReference>
<dbReference type="SUPFAM" id="SSF47336">
    <property type="entry name" value="ACP-like"/>
    <property type="match status" value="3"/>
</dbReference>
<keyword evidence="11" id="KW-1185">Reference proteome</keyword>
<dbReference type="SUPFAM" id="SSF52151">
    <property type="entry name" value="FabD/lysophospholipase-like"/>
    <property type="match status" value="1"/>
</dbReference>
<dbReference type="InterPro" id="IPR050091">
    <property type="entry name" value="PKS_NRPS_Biosynth_Enz"/>
</dbReference>
<feature type="region of interest" description="C-terminal hotdog fold" evidence="5">
    <location>
        <begin position="2654"/>
        <end position="2788"/>
    </location>
</feature>
<dbReference type="InterPro" id="IPR036291">
    <property type="entry name" value="NAD(P)-bd_dom_sf"/>
</dbReference>
<dbReference type="SUPFAM" id="SSF52777">
    <property type="entry name" value="CoA-dependent acyltransferases"/>
    <property type="match status" value="2"/>
</dbReference>
<dbReference type="PANTHER" id="PTHR43775">
    <property type="entry name" value="FATTY ACID SYNTHASE"/>
    <property type="match status" value="1"/>
</dbReference>
<evidence type="ECO:0000256" key="6">
    <source>
        <dbReference type="SAM" id="MobiDB-lite"/>
    </source>
</evidence>
<feature type="domain" description="Carrier" evidence="7">
    <location>
        <begin position="1504"/>
        <end position="1579"/>
    </location>
</feature>
<dbReference type="InterPro" id="IPR036736">
    <property type="entry name" value="ACP-like_sf"/>
</dbReference>
<dbReference type="SMART" id="SM00827">
    <property type="entry name" value="PKS_AT"/>
    <property type="match status" value="1"/>
</dbReference>
<dbReference type="InterPro" id="IPR020841">
    <property type="entry name" value="PKS_Beta-ketoAc_synthase_dom"/>
</dbReference>
<dbReference type="InterPro" id="IPR057326">
    <property type="entry name" value="KR_dom"/>
</dbReference>
<feature type="domain" description="PKS/mFAS DH" evidence="9">
    <location>
        <begin position="2529"/>
        <end position="2788"/>
    </location>
</feature>
<evidence type="ECO:0000256" key="2">
    <source>
        <dbReference type="ARBA" id="ARBA00022553"/>
    </source>
</evidence>
<keyword evidence="3" id="KW-0808">Transferase</keyword>
<dbReference type="CDD" id="cd00833">
    <property type="entry name" value="PKS"/>
    <property type="match status" value="1"/>
</dbReference>
<dbReference type="InterPro" id="IPR042104">
    <property type="entry name" value="PKS_dehydratase_sf"/>
</dbReference>
<dbReference type="GO" id="GO:0004312">
    <property type="term" value="F:fatty acid synthase activity"/>
    <property type="evidence" value="ECO:0007669"/>
    <property type="project" value="TreeGrafter"/>
</dbReference>
<dbReference type="InterPro" id="IPR023213">
    <property type="entry name" value="CAT-like_dom_sf"/>
</dbReference>
<evidence type="ECO:0000313" key="11">
    <source>
        <dbReference type="Proteomes" id="UP000198417"/>
    </source>
</evidence>
<dbReference type="InterPro" id="IPR006162">
    <property type="entry name" value="Ppantetheine_attach_site"/>
</dbReference>
<accession>A0A238Z477</accession>
<dbReference type="CDD" id="cd05274">
    <property type="entry name" value="KR_FAS_SDR_x"/>
    <property type="match status" value="1"/>
</dbReference>
<dbReference type="SMART" id="SM00826">
    <property type="entry name" value="PKS_DH"/>
    <property type="match status" value="1"/>
</dbReference>
<gene>
    <name evidence="10" type="ORF">SAMN06265370_12313</name>
</gene>
<feature type="domain" description="Ketosynthase family 3 (KS3)" evidence="8">
    <location>
        <begin position="1604"/>
        <end position="2025"/>
    </location>
</feature>
<dbReference type="Proteomes" id="UP000198417">
    <property type="component" value="Unassembled WGS sequence"/>
</dbReference>
<dbReference type="SUPFAM" id="SSF56801">
    <property type="entry name" value="Acetyl-CoA synthetase-like"/>
    <property type="match status" value="2"/>
</dbReference>
<dbReference type="Gene3D" id="3.30.300.30">
    <property type="match status" value="2"/>
</dbReference>
<dbReference type="Pfam" id="PF00109">
    <property type="entry name" value="ketoacyl-synt"/>
    <property type="match status" value="1"/>
</dbReference>
<dbReference type="Gene3D" id="3.40.50.720">
    <property type="entry name" value="NAD(P)-binding Rossmann-like Domain"/>
    <property type="match status" value="1"/>
</dbReference>
<dbReference type="InterPro" id="IPR045851">
    <property type="entry name" value="AMP-bd_C_sf"/>
</dbReference>
<evidence type="ECO:0000256" key="4">
    <source>
        <dbReference type="ARBA" id="ARBA00022737"/>
    </source>
</evidence>
<dbReference type="InterPro" id="IPR009081">
    <property type="entry name" value="PP-bd_ACP"/>
</dbReference>
<dbReference type="InterPro" id="IPR020806">
    <property type="entry name" value="PKS_PP-bd"/>
</dbReference>
<name>A0A238Z477_9RHOB</name>
<feature type="domain" description="Carrier" evidence="7">
    <location>
        <begin position="3217"/>
        <end position="3298"/>
    </location>
</feature>
<dbReference type="Gene3D" id="3.30.559.30">
    <property type="entry name" value="Nonribosomal peptide synthetase, condensation domain"/>
    <property type="match status" value="1"/>
</dbReference>
<sequence>MRGASVCLDYAALEAHSVEVAHWAQDNLPTHSASVGLCYHRDAALILCVLGLIRAGIAPLILDPADPPARRRQICAQAGVKICLGDTEESGPDQSFDPFALSCSGHGNSAQRVAPLPERTAEDWAYLVATSGSTGVPKCVAMPHRALGPLWSREAERVLGNRPPVVVRAAAPGFDVFFQELFSTLGNGGTLVLCDRDTRLRPSKFLDAATEAAATRVFLTPSMLQMLVSAAADRDVLPVTLQEITVAGEPLVLTPAIRALMDRLPGCALVNQYGPCETHVVSEHRLLPNSAPWPERVPIGKALPDVELTLMDTSGRQIEGPGTGELLISGPCVGAGYLSAAQLAPFSPDGPRFSTGDLVQRDADGLLHYLGRLDAQMKLRGRRVEPAEIEAAILQCPGVKAAAVQLIKAPDGGDVLVGYAVPDARQDVDGAEIYTARLRQQAAKHLPQALHPHTWMILDSLPMTATGKLRRADLPMPDFDAGSAQPDEPDSAVQHVARLMAEVLGKDVVSPMAGFISSGGDSLRAGLLLDRLSKAFGQPVGFDLLARAQSPTEIAAAIAAMPTPTSGRRAADPHQDKPLSQLQEAYLFAREPGVELGGIAAGILFDIRLTTLDQGRAVQAFEALLGRHAWLLDGVDLSGARVSRSQGHGAEQIDMRSISPSEAEQRLKDLRQRFSRGALDAAEGPLFRLALVRLADGFRLIGFFDLLLGDFSSLQRLVQSALHLYEGTTEPVTLDDRRPGVAPIPAVNVSADPAPLPAAPALPLRRALREIEAPQFHRRQGKLPEKDWQRLCRRASGCGVTPTAVLAALYAEVLSHWSETPVFSLNMPCAPARCAPLGGADQSYATLVPFDLSAAAPFEARAREAQQQIWQAMAASSAEQTDRQSLREIGLVPVVFTSLLGYELGSAEAALLGWGPYGTGADLDGHVQTPQTVIDHHAGELSGALHYNWDIVDDAFPDGLADAVFAAYGKALAQISAKDANWHAVLDAEQFLPSRAPELAAPAAPPTSLLVCPQNPGFGLTTPSETVSAKEMNIRVQALAERISAEGIGSGDLVAISAPKCAAQIVTVLAIAATGAAYLQLDKSWPDARCQSILESSGAVLVISIAALEADIQLTRVGALQPTTPKDPVQPPHPSDLAYVIYTSGTTGQPKGVAMSHGAAKATIDAVTARLGLGAKDCVLGISSLAFDLSVFDIFACQSTGAHLALPDAATLRSPTALAGFMAENRVTLWNSTPLHLEALITHLEASQGRLPPSLRAILLSGDWIPTGLPARIRALAENPPRIISLGGATEAGIWSVWHEIGVDDPPPGWTSVPYGRPLEGQSAEVRDASLRPRPDHVAGPLYIGGGSLADGYWRAPEITRKAFVQGPAGEGRLYRTGDIARRHPDGMLELLGREDRQIKLLGHRLEPAEIEAVAAKVPGVAAAVALPLRDGKTTVGLDLSVTPRTDADDGLSKAVETALRNWLPRNIARISVRCLDHLPVTVNGKRDPAALQQRPGASASGGTPSDAPLSIVLEEIARLGCDAAARPEASFFDLGLTSLDLLRLRNRLNERFGQSLAITSLFAHPSPAALAQQLAEPFANKPCAPAIPKQDQGRVQDISSPGTRDIAVVGLACRFPGAENATAFWRQLQLGQDMITRFTRPELAALGVPDHLAQNPLYVPVRPLAPGMEEFDPEFFGLPAFEAARMDPQHRVMLDLAWEALEGAGLPPDRVPSVGVFAGCNESAYLGRTRIGTPQETAEGMALRLATDRDYVSTRVSYLLGLEGPSVTVQTACSSSLVAVHLACQSLLLGECDVALAGGVALQVPHRTGYLWQAGGYASRAGVCRPFDAEADGTVFGSGGGVVVLRPLAQAQAAGDRILAVIKGSAMGNDGAAKPGFAAPSVAGQARTVAAALAVSGVPSTQIGLIEAHGTGTPLGDPTEVAALSAAFDAAGGARNVALGSVKGNIGHLDAAAGIAGLIKLVLARAAGQLPASLHFTRANPEIAFAPGAFYVNTRARPWPKRAPYGGVSALGIGGTNAHVVIGPAPETAPKAVQPPRPEQEAEARDTSAVLVLAARSAPQLRRLAERWSRWLAGPGRALEAGRIAAAAAHRRADGPHRLALAGADPAEWSKALAAFATAADRPEASAPAQPGVRTLPAAPGQVQSARSGAAPAWIFSGQGGQSVGMARAFRSAPGAGPAFERFLAALPRDADAPGLANLLFGTGDPQRAARALSQPGPALLAHVALQCAITAFWRAQGLTPAAVLGVSLGEIAAAHAAGCLSLEAAAVTAANRARALSETDPSGRMIQLPLGTAEARALIESHSPGALQNGTLWIAVEAGPEATVIAGRTTPVDALCAALAKAGPSPRSLSCGGIASHGPAVQAAAARLAAGAKIDISGPPDCPVYPCTQGWEDGKDSPAFDAKYWGENLSRPVLFGAAVTRLLTDGHRDLLEIAPRPQSLFAIDAIARQNGRPVTLRQSADMTTSGSLLPTLETLATLIPNSVAKSWQNPGEIHPTPHLDLPKMPMDRRTFWTDDSIAKTEGTADSSGFMLRPISSPALEAEVFELEISQTTDWLKDHRVQGSVTVPFAAIIAILAQAVPGKLLTRIEQEAPLEPGSGVLKLQVIRDRSDTLSLHAAEKGASSPEWRRIAVAQLVNDTHLDTKVSDASETTQDRLDGSEIYARLAKEGLSFGSDYRRLTRLTRGASGQVTGQINAQDVGPVALHPGVLDAAIVTAAFCGKDRLSMTSGLPSRAAGFCYTPGAPVAGCAVTRRDDGTCDITLTDDAGKSIGAMTGLAFDAQAPGKKSAPLRCITWHPTDRHFPLCHNALPTVSIQGNTPLAKTLRKALTDAGLPLAARWQDIPKGGMVIYAKAGPGLHAARICADFSKSARQMVEVGFSGRVVVATEGAVATDSKEAPDPDLAALWGAVRSGMEELPDLNFTLVDLDPSDTMATAGELALALSQAELPRQAALRNGRILSPDLTPVPLTATGDFHTEGSWLITGGFGGLGLPLAEFLLAAGARKVVLSGPRLRSEMRARLKARPDLRDHVRLVVSDANDVEGMRRVLDPIGDLSGLVHAALTLDDRVLLDTDQAAFHRTIAPKLAGARVLDRLTRGRDLAHFVLMSSLSGILGAPGQANYAAATAAIDALCQQRRQSGEAAVSMAFGPWSYVGSPAEAWSGTARFETLDLTEGLARIGRVLAAGQHIPALVVASDAQFDAFTAWQTRDASHGSGAGSGLDIQGDFACHLARLLARRLGCDASAVPRDQPLAAMGLDSLAILELRNELARDLGIILPPKDLITARDFATIAACLAREGAPKDPPIAHPKEGAPAEPKTVDTMSDAEVEAALATLLIRETET</sequence>
<evidence type="ECO:0000256" key="1">
    <source>
        <dbReference type="ARBA" id="ARBA00022450"/>
    </source>
</evidence>
<dbReference type="PROSITE" id="PS52019">
    <property type="entry name" value="PKS_MFAS_DH"/>
    <property type="match status" value="1"/>
</dbReference>
<reference evidence="10" key="1">
    <citation type="submission" date="2017-06" db="EMBL/GenBank/DDBJ databases">
        <authorList>
            <person name="Kim H.J."/>
            <person name="Triplett B.A."/>
        </authorList>
    </citation>
    <scope>NUCLEOTIDE SEQUENCE [LARGE SCALE GENOMIC DNA]</scope>
    <source>
        <strain evidence="10">DSM 29052</strain>
    </source>
</reference>
<dbReference type="Gene3D" id="3.30.559.10">
    <property type="entry name" value="Chloramphenicol acetyltransferase-like domain"/>
    <property type="match status" value="1"/>
</dbReference>
<feature type="active site" description="Proton acceptor; for dehydratase activity" evidence="5">
    <location>
        <position position="2560"/>
    </location>
</feature>
<dbReference type="GO" id="GO:0005737">
    <property type="term" value="C:cytoplasm"/>
    <property type="evidence" value="ECO:0007669"/>
    <property type="project" value="TreeGrafter"/>
</dbReference>
<dbReference type="Pfam" id="PF00698">
    <property type="entry name" value="Acyl_transf_1"/>
    <property type="match status" value="1"/>
</dbReference>
<proteinExistence type="predicted"/>
<dbReference type="GO" id="GO:0071770">
    <property type="term" value="P:DIM/DIP cell wall layer assembly"/>
    <property type="evidence" value="ECO:0007669"/>
    <property type="project" value="TreeGrafter"/>
</dbReference>
<evidence type="ECO:0000313" key="10">
    <source>
        <dbReference type="EMBL" id="SNR77748.1"/>
    </source>
</evidence>
<dbReference type="Gene3D" id="3.10.129.110">
    <property type="entry name" value="Polyketide synthase dehydratase"/>
    <property type="match status" value="1"/>
</dbReference>
<dbReference type="Pfam" id="PF02801">
    <property type="entry name" value="Ketoacyl-synt_C"/>
    <property type="match status" value="1"/>
</dbReference>
<dbReference type="Gene3D" id="3.40.47.10">
    <property type="match status" value="1"/>
</dbReference>
<dbReference type="PROSITE" id="PS52004">
    <property type="entry name" value="KS3_2"/>
    <property type="match status" value="1"/>
</dbReference>
<protein>
    <submittedName>
        <fullName evidence="10">Amino acid adenylation domain-containing protein</fullName>
    </submittedName>
</protein>
<dbReference type="InterPro" id="IPR001227">
    <property type="entry name" value="Ac_transferase_dom_sf"/>
</dbReference>
<dbReference type="InterPro" id="IPR025110">
    <property type="entry name" value="AMP-bd_C"/>
</dbReference>
<dbReference type="NCBIfam" id="TIGR01733">
    <property type="entry name" value="AA-adenyl-dom"/>
    <property type="match status" value="1"/>
</dbReference>
<dbReference type="InterPro" id="IPR032821">
    <property type="entry name" value="PKS_assoc"/>
</dbReference>
<evidence type="ECO:0000259" key="7">
    <source>
        <dbReference type="PROSITE" id="PS50075"/>
    </source>
</evidence>
<dbReference type="InterPro" id="IPR014031">
    <property type="entry name" value="Ketoacyl_synth_C"/>
</dbReference>
<dbReference type="InterPro" id="IPR013968">
    <property type="entry name" value="PKS_KR"/>
</dbReference>
<organism evidence="10 11">
    <name type="scientific">Puniceibacterium sediminis</name>
    <dbReference type="NCBI Taxonomy" id="1608407"/>
    <lineage>
        <taxon>Bacteria</taxon>
        <taxon>Pseudomonadati</taxon>
        <taxon>Pseudomonadota</taxon>
        <taxon>Alphaproteobacteria</taxon>
        <taxon>Rhodobacterales</taxon>
        <taxon>Paracoccaceae</taxon>
        <taxon>Puniceibacterium</taxon>
    </lineage>
</organism>
<dbReference type="SMART" id="SM00823">
    <property type="entry name" value="PKS_PP"/>
    <property type="match status" value="3"/>
</dbReference>
<feature type="region of interest" description="Disordered" evidence="6">
    <location>
        <begin position="3299"/>
        <end position="3321"/>
    </location>
</feature>
<dbReference type="InterPro" id="IPR016035">
    <property type="entry name" value="Acyl_Trfase/lysoPLipase"/>
</dbReference>
<dbReference type="GO" id="GO:0031177">
    <property type="term" value="F:phosphopantetheine binding"/>
    <property type="evidence" value="ECO:0007669"/>
    <property type="project" value="InterPro"/>
</dbReference>
<dbReference type="InterPro" id="IPR018201">
    <property type="entry name" value="Ketoacyl_synth_AS"/>
</dbReference>
<dbReference type="PROSITE" id="PS00455">
    <property type="entry name" value="AMP_BINDING"/>
    <property type="match status" value="2"/>
</dbReference>
<dbReference type="InterPro" id="IPR000873">
    <property type="entry name" value="AMP-dep_synth/lig_dom"/>
</dbReference>
<feature type="region of interest" description="N-terminal hotdog fold" evidence="5">
    <location>
        <begin position="2529"/>
        <end position="2643"/>
    </location>
</feature>
<keyword evidence="4" id="KW-0677">Repeat</keyword>
<feature type="active site" description="Proton donor; for dehydratase activity" evidence="5">
    <location>
        <position position="2711"/>
    </location>
</feature>
<dbReference type="Pfam" id="PF14765">
    <property type="entry name" value="PS-DH"/>
    <property type="match status" value="1"/>
</dbReference>
<dbReference type="InterPro" id="IPR020845">
    <property type="entry name" value="AMP-binding_CS"/>
</dbReference>
<dbReference type="Pfam" id="PF13193">
    <property type="entry name" value="AMP-binding_C"/>
    <property type="match status" value="1"/>
</dbReference>
<dbReference type="SUPFAM" id="SSF51735">
    <property type="entry name" value="NAD(P)-binding Rossmann-fold domains"/>
    <property type="match status" value="2"/>
</dbReference>
<dbReference type="Pfam" id="PF08659">
    <property type="entry name" value="KR"/>
    <property type="match status" value="1"/>
</dbReference>
<evidence type="ECO:0000259" key="8">
    <source>
        <dbReference type="PROSITE" id="PS52004"/>
    </source>
</evidence>
<dbReference type="Gene3D" id="1.10.1200.10">
    <property type="entry name" value="ACP-like"/>
    <property type="match status" value="3"/>
</dbReference>
<dbReference type="InterPro" id="IPR020807">
    <property type="entry name" value="PKS_DH"/>
</dbReference>
<dbReference type="InterPro" id="IPR049551">
    <property type="entry name" value="PKS_DH_C"/>
</dbReference>
<dbReference type="PROSITE" id="PS50075">
    <property type="entry name" value="CARRIER"/>
    <property type="match status" value="3"/>
</dbReference>
<keyword evidence="2" id="KW-0597">Phosphoprotein</keyword>
<dbReference type="Pfam" id="PF00501">
    <property type="entry name" value="AMP-binding"/>
    <property type="match status" value="2"/>
</dbReference>
<dbReference type="GO" id="GO:0005886">
    <property type="term" value="C:plasma membrane"/>
    <property type="evidence" value="ECO:0007669"/>
    <property type="project" value="TreeGrafter"/>
</dbReference>
<dbReference type="InterPro" id="IPR014030">
    <property type="entry name" value="Ketoacyl_synth_N"/>
</dbReference>
<dbReference type="PANTHER" id="PTHR43775:SF37">
    <property type="entry name" value="SI:DKEY-61P9.11"/>
    <property type="match status" value="1"/>
</dbReference>
<dbReference type="InterPro" id="IPR016039">
    <property type="entry name" value="Thiolase-like"/>
</dbReference>
<dbReference type="Gene3D" id="3.30.70.3290">
    <property type="match status" value="1"/>
</dbReference>
<dbReference type="Pfam" id="PF16197">
    <property type="entry name" value="KAsynt_C_assoc"/>
    <property type="match status" value="1"/>
</dbReference>
<dbReference type="Pfam" id="PF00550">
    <property type="entry name" value="PP-binding"/>
    <property type="match status" value="3"/>
</dbReference>
<dbReference type="PROSITE" id="PS00012">
    <property type="entry name" value="PHOSPHOPANTETHEINE"/>
    <property type="match status" value="1"/>
</dbReference>
<dbReference type="SUPFAM" id="SSF53901">
    <property type="entry name" value="Thiolase-like"/>
    <property type="match status" value="1"/>
</dbReference>
<dbReference type="InterPro" id="IPR042099">
    <property type="entry name" value="ANL_N_sf"/>
</dbReference>
<dbReference type="SMART" id="SM00822">
    <property type="entry name" value="PKS_KR"/>
    <property type="match status" value="1"/>
</dbReference>
<dbReference type="Gene3D" id="3.40.366.10">
    <property type="entry name" value="Malonyl-Coenzyme A Acyl Carrier Protein, domain 2"/>
    <property type="match status" value="1"/>
</dbReference>
<dbReference type="PROSITE" id="PS00606">
    <property type="entry name" value="KS3_1"/>
    <property type="match status" value="1"/>
</dbReference>
<dbReference type="InterPro" id="IPR014043">
    <property type="entry name" value="Acyl_transferase_dom"/>
</dbReference>
<evidence type="ECO:0000256" key="5">
    <source>
        <dbReference type="PROSITE-ProRule" id="PRU01363"/>
    </source>
</evidence>
<keyword evidence="1" id="KW-0596">Phosphopantetheine</keyword>
<dbReference type="GO" id="GO:0004315">
    <property type="term" value="F:3-oxoacyl-[acyl-carrier-protein] synthase activity"/>
    <property type="evidence" value="ECO:0007669"/>
    <property type="project" value="InterPro"/>
</dbReference>
<evidence type="ECO:0000259" key="9">
    <source>
        <dbReference type="PROSITE" id="PS52019"/>
    </source>
</evidence>
<evidence type="ECO:0000256" key="3">
    <source>
        <dbReference type="ARBA" id="ARBA00022679"/>
    </source>
</evidence>
<dbReference type="InterPro" id="IPR049900">
    <property type="entry name" value="PKS_mFAS_DH"/>
</dbReference>